<comment type="subcellular location">
    <subcellularLocation>
        <location evidence="1">Membrane</location>
        <topology evidence="1">Multi-pass membrane protein</topology>
    </subcellularLocation>
</comment>
<feature type="transmembrane region" description="Helical" evidence="9">
    <location>
        <begin position="246"/>
        <end position="263"/>
    </location>
</feature>
<evidence type="ECO:0000259" key="10">
    <source>
        <dbReference type="PROSITE" id="PS50850"/>
    </source>
</evidence>
<reference evidence="11" key="1">
    <citation type="submission" date="2022-11" db="EMBL/GenBank/DDBJ databases">
        <authorList>
            <person name="Petersen C."/>
        </authorList>
    </citation>
    <scope>NUCLEOTIDE SEQUENCE</scope>
    <source>
        <strain evidence="11">IBT 26290</strain>
    </source>
</reference>
<evidence type="ECO:0000256" key="3">
    <source>
        <dbReference type="ARBA" id="ARBA00022448"/>
    </source>
</evidence>
<evidence type="ECO:0000256" key="7">
    <source>
        <dbReference type="RuleBase" id="RU003346"/>
    </source>
</evidence>
<dbReference type="FunFam" id="1.20.1250.20:FF:000090">
    <property type="entry name" value="MFS sugar transporter, putative"/>
    <property type="match status" value="1"/>
</dbReference>
<name>A0A9W9HRE9_9EURO</name>
<dbReference type="InterPro" id="IPR036259">
    <property type="entry name" value="MFS_trans_sf"/>
</dbReference>
<feature type="transmembrane region" description="Helical" evidence="9">
    <location>
        <begin position="461"/>
        <end position="481"/>
    </location>
</feature>
<keyword evidence="4 9" id="KW-0812">Transmembrane</keyword>
<feature type="transmembrane region" description="Helical" evidence="9">
    <location>
        <begin position="126"/>
        <end position="145"/>
    </location>
</feature>
<gene>
    <name evidence="11" type="ORF">N7482_009898</name>
</gene>
<feature type="transmembrane region" description="Helical" evidence="9">
    <location>
        <begin position="152"/>
        <end position="171"/>
    </location>
</feature>
<dbReference type="NCBIfam" id="TIGR00879">
    <property type="entry name" value="SP"/>
    <property type="match status" value="1"/>
</dbReference>
<dbReference type="GO" id="GO:0005351">
    <property type="term" value="F:carbohydrate:proton symporter activity"/>
    <property type="evidence" value="ECO:0007669"/>
    <property type="project" value="TreeGrafter"/>
</dbReference>
<feature type="transmembrane region" description="Helical" evidence="9">
    <location>
        <begin position="66"/>
        <end position="85"/>
    </location>
</feature>
<feature type="transmembrane region" description="Helical" evidence="9">
    <location>
        <begin position="424"/>
        <end position="449"/>
    </location>
</feature>
<feature type="transmembrane region" description="Helical" evidence="9">
    <location>
        <begin position="331"/>
        <end position="353"/>
    </location>
</feature>
<feature type="region of interest" description="Disordered" evidence="8">
    <location>
        <begin position="548"/>
        <end position="572"/>
    </location>
</feature>
<dbReference type="SUPFAM" id="SSF103473">
    <property type="entry name" value="MFS general substrate transporter"/>
    <property type="match status" value="1"/>
</dbReference>
<dbReference type="InterPro" id="IPR050360">
    <property type="entry name" value="MFS_Sugar_Transporters"/>
</dbReference>
<keyword evidence="3 7" id="KW-0813">Transport</keyword>
<dbReference type="Gene3D" id="1.20.1250.20">
    <property type="entry name" value="MFS general substrate transporter like domains"/>
    <property type="match status" value="1"/>
</dbReference>
<dbReference type="PRINTS" id="PR00171">
    <property type="entry name" value="SUGRTRNSPORT"/>
</dbReference>
<dbReference type="PANTHER" id="PTHR48022:SF45">
    <property type="entry name" value="MAJOR FACILITATOR SUPERFAMILY (MFS) PROFILE DOMAIN-CONTAINING PROTEIN-RELATED"/>
    <property type="match status" value="1"/>
</dbReference>
<dbReference type="AlphaFoldDB" id="A0A9W9HRE9"/>
<dbReference type="OrthoDB" id="6612291at2759"/>
<evidence type="ECO:0000256" key="1">
    <source>
        <dbReference type="ARBA" id="ARBA00004141"/>
    </source>
</evidence>
<protein>
    <recommendedName>
        <fullName evidence="10">Major facilitator superfamily (MFS) profile domain-containing protein</fullName>
    </recommendedName>
</protein>
<keyword evidence="12" id="KW-1185">Reference proteome</keyword>
<dbReference type="InterPro" id="IPR005828">
    <property type="entry name" value="MFS_sugar_transport-like"/>
</dbReference>
<dbReference type="InterPro" id="IPR005829">
    <property type="entry name" value="Sugar_transporter_CS"/>
</dbReference>
<dbReference type="GO" id="GO:0016020">
    <property type="term" value="C:membrane"/>
    <property type="evidence" value="ECO:0007669"/>
    <property type="project" value="UniProtKB-SubCell"/>
</dbReference>
<evidence type="ECO:0000256" key="5">
    <source>
        <dbReference type="ARBA" id="ARBA00022989"/>
    </source>
</evidence>
<evidence type="ECO:0000256" key="9">
    <source>
        <dbReference type="SAM" id="Phobius"/>
    </source>
</evidence>
<feature type="transmembrane region" description="Helical" evidence="9">
    <location>
        <begin position="493"/>
        <end position="512"/>
    </location>
</feature>
<evidence type="ECO:0000256" key="2">
    <source>
        <dbReference type="ARBA" id="ARBA00010992"/>
    </source>
</evidence>
<proteinExistence type="inferred from homology"/>
<feature type="domain" description="Major facilitator superfamily (MFS) profile" evidence="10">
    <location>
        <begin position="71"/>
        <end position="516"/>
    </location>
</feature>
<accession>A0A9W9HRE9</accession>
<dbReference type="Pfam" id="PF00083">
    <property type="entry name" value="Sugar_tr"/>
    <property type="match status" value="1"/>
</dbReference>
<evidence type="ECO:0000313" key="11">
    <source>
        <dbReference type="EMBL" id="KAJ5153420.1"/>
    </source>
</evidence>
<feature type="transmembrane region" description="Helical" evidence="9">
    <location>
        <begin position="36"/>
        <end position="54"/>
    </location>
</feature>
<organism evidence="11 12">
    <name type="scientific">Penicillium canariense</name>
    <dbReference type="NCBI Taxonomy" id="189055"/>
    <lineage>
        <taxon>Eukaryota</taxon>
        <taxon>Fungi</taxon>
        <taxon>Dikarya</taxon>
        <taxon>Ascomycota</taxon>
        <taxon>Pezizomycotina</taxon>
        <taxon>Eurotiomycetes</taxon>
        <taxon>Eurotiomycetidae</taxon>
        <taxon>Eurotiales</taxon>
        <taxon>Aspergillaceae</taxon>
        <taxon>Penicillium</taxon>
    </lineage>
</organism>
<dbReference type="EMBL" id="JAPQKN010000007">
    <property type="protein sequence ID" value="KAJ5153420.1"/>
    <property type="molecule type" value="Genomic_DNA"/>
</dbReference>
<sequence length="572" mass="62291">MANHCYITLSILFEKSNGRLSSCYPSSTLVDFKPGSFPYSIICGRFGVCIATMGWKPYLGLQGNSLLRAVVMLVVCPTFTCYGYNMSVAGGLLTLDTFNSQFPRMDTFHTSGALQQQNSQIQGTVIALYTVGGIFGALSCIYLGDLLGRRKVIFFTNLVSIIGAILMATSVDFAQLIIARLILGLGTGGYVATVPVWQSEISPAHKRGSNVVTDGIFVGVGVTAALWIDLGFYFVQDNSVSWRFPLVFQAILSATAMVFICLLPESPRWLIKTGQVDQAREVLGALLEADPNSSTVSESIDNIEASLAYCGSGKWTDMFTNGKQRLFHRTYLAATGQMFQQMCGVNLITYYATTIFQQYLGMDPVKARILAAAIGLMQPFGGFLAFFTIDRLGRRPLMLWSAGAMSICMAVLAGTTSTKGNSGALVVAVIFLYAFQFIFTVGYSGLTFLYATEMAPLQIRAAVSAVSTATVWAFNFLLAQVTPVGFATIENRYYIVFAVLNAAIVPAVYFFFPETKGRSLEEIDEIFAQSKSIFDPPRIARAMQTIQVGEPHSESGDNSGSNDDVRKERIKA</sequence>
<evidence type="ECO:0000256" key="6">
    <source>
        <dbReference type="ARBA" id="ARBA00023136"/>
    </source>
</evidence>
<evidence type="ECO:0000256" key="8">
    <source>
        <dbReference type="SAM" id="MobiDB-lite"/>
    </source>
</evidence>
<feature type="compositionally biased region" description="Basic and acidic residues" evidence="8">
    <location>
        <begin position="563"/>
        <end position="572"/>
    </location>
</feature>
<keyword evidence="5 9" id="KW-1133">Transmembrane helix</keyword>
<dbReference type="PROSITE" id="PS00216">
    <property type="entry name" value="SUGAR_TRANSPORT_1"/>
    <property type="match status" value="1"/>
</dbReference>
<comment type="caution">
    <text evidence="11">The sequence shown here is derived from an EMBL/GenBank/DDBJ whole genome shotgun (WGS) entry which is preliminary data.</text>
</comment>
<dbReference type="Proteomes" id="UP001149163">
    <property type="component" value="Unassembled WGS sequence"/>
</dbReference>
<dbReference type="InterPro" id="IPR003663">
    <property type="entry name" value="Sugar/inositol_transpt"/>
</dbReference>
<dbReference type="InterPro" id="IPR020846">
    <property type="entry name" value="MFS_dom"/>
</dbReference>
<feature type="transmembrane region" description="Helical" evidence="9">
    <location>
        <begin position="399"/>
        <end position="418"/>
    </location>
</feature>
<dbReference type="GeneID" id="81431198"/>
<feature type="transmembrane region" description="Helical" evidence="9">
    <location>
        <begin position="211"/>
        <end position="234"/>
    </location>
</feature>
<comment type="similarity">
    <text evidence="2 7">Belongs to the major facilitator superfamily. Sugar transporter (TC 2.A.1.1) family.</text>
</comment>
<evidence type="ECO:0000313" key="12">
    <source>
        <dbReference type="Proteomes" id="UP001149163"/>
    </source>
</evidence>
<reference evidence="11" key="2">
    <citation type="journal article" date="2023" name="IMA Fungus">
        <title>Comparative genomic study of the Penicillium genus elucidates a diverse pangenome and 15 lateral gene transfer events.</title>
        <authorList>
            <person name="Petersen C."/>
            <person name="Sorensen T."/>
            <person name="Nielsen M.R."/>
            <person name="Sondergaard T.E."/>
            <person name="Sorensen J.L."/>
            <person name="Fitzpatrick D.A."/>
            <person name="Frisvad J.C."/>
            <person name="Nielsen K.L."/>
        </authorList>
    </citation>
    <scope>NUCLEOTIDE SEQUENCE</scope>
    <source>
        <strain evidence="11">IBT 26290</strain>
    </source>
</reference>
<dbReference type="PROSITE" id="PS50850">
    <property type="entry name" value="MFS"/>
    <property type="match status" value="1"/>
</dbReference>
<keyword evidence="6 9" id="KW-0472">Membrane</keyword>
<feature type="transmembrane region" description="Helical" evidence="9">
    <location>
        <begin position="365"/>
        <end position="387"/>
    </location>
</feature>
<dbReference type="PANTHER" id="PTHR48022">
    <property type="entry name" value="PLASTIDIC GLUCOSE TRANSPORTER 4"/>
    <property type="match status" value="1"/>
</dbReference>
<feature type="transmembrane region" description="Helical" evidence="9">
    <location>
        <begin position="177"/>
        <end position="199"/>
    </location>
</feature>
<evidence type="ECO:0000256" key="4">
    <source>
        <dbReference type="ARBA" id="ARBA00022692"/>
    </source>
</evidence>
<dbReference type="RefSeq" id="XP_056539728.1">
    <property type="nucleotide sequence ID" value="XM_056692022.1"/>
</dbReference>